<dbReference type="Proteomes" id="UP000244066">
    <property type="component" value="Unassembled WGS sequence"/>
</dbReference>
<reference evidence="9 10" key="1">
    <citation type="submission" date="2017-04" db="EMBL/GenBank/DDBJ databases">
        <title>Draft Aigarchaeota genome from a New Zealand hot spring.</title>
        <authorList>
            <person name="Reysenbach A.-L."/>
            <person name="Donaho J.A."/>
            <person name="Gerhart J."/>
            <person name="Kelley J.F."/>
            <person name="Kouba K."/>
            <person name="Podar M."/>
            <person name="Stott M."/>
        </authorList>
    </citation>
    <scope>NUCLEOTIDE SEQUENCE [LARGE SCALE GENOMIC DNA]</scope>
    <source>
        <strain evidence="9">NZ13_MG1</strain>
    </source>
</reference>
<dbReference type="AlphaFoldDB" id="A0A2R7Y1N1"/>
<keyword evidence="4 7" id="KW-0028">Amino-acid biosynthesis</keyword>
<comment type="cofactor">
    <cofactor evidence="7">
        <name>Mg(2+)</name>
        <dbReference type="ChEBI" id="CHEBI:18420"/>
    </cofactor>
    <text evidence="7">Binds 1 Mg(2+) ion per subunit.</text>
</comment>
<dbReference type="GO" id="GO:0000105">
    <property type="term" value="P:L-histidine biosynthetic process"/>
    <property type="evidence" value="ECO:0007669"/>
    <property type="project" value="UniProtKB-UniRule"/>
</dbReference>
<feature type="domain" description="Phosphoribosyl-AMP cyclohydrolase" evidence="8">
    <location>
        <begin position="32"/>
        <end position="105"/>
    </location>
</feature>
<sequence length="110" mass="12576">MSYVRVEELDFEKSGGLIPVVAYDRRTGEVLMLAYANREAVERTLKSGYAHYFSRSRNSIWMKGETSGNVQRVFEVLVDCDNDSLIYVVEQEGVACHTGNRTCFFRKLVP</sequence>
<keyword evidence="6 7" id="KW-0368">Histidine biosynthesis</keyword>
<feature type="binding site" evidence="7">
    <location>
        <position position="81"/>
    </location>
    <ligand>
        <name>Mg(2+)</name>
        <dbReference type="ChEBI" id="CHEBI:18420"/>
    </ligand>
</feature>
<keyword evidence="7" id="KW-0479">Metal-binding</keyword>
<comment type="pathway">
    <text evidence="2 7">Amino-acid biosynthesis; L-histidine biosynthesis; L-histidine from 5-phospho-alpha-D-ribose 1-diphosphate: step 3/9.</text>
</comment>
<comment type="similarity">
    <text evidence="7">Belongs to the PRA-CH family.</text>
</comment>
<dbReference type="Gene3D" id="3.10.20.810">
    <property type="entry name" value="Phosphoribosyl-AMP cyclohydrolase"/>
    <property type="match status" value="1"/>
</dbReference>
<evidence type="ECO:0000256" key="3">
    <source>
        <dbReference type="ARBA" id="ARBA00022490"/>
    </source>
</evidence>
<comment type="cofactor">
    <cofactor evidence="7">
        <name>Zn(2+)</name>
        <dbReference type="ChEBI" id="CHEBI:29105"/>
    </cofactor>
    <text evidence="7">Binds 1 zinc ion per subunit.</text>
</comment>
<dbReference type="Pfam" id="PF01502">
    <property type="entry name" value="PRA-CH"/>
    <property type="match status" value="1"/>
</dbReference>
<accession>A0A2R7Y1N1</accession>
<dbReference type="GO" id="GO:0004635">
    <property type="term" value="F:phosphoribosyl-AMP cyclohydrolase activity"/>
    <property type="evidence" value="ECO:0007669"/>
    <property type="project" value="UniProtKB-UniRule"/>
</dbReference>
<keyword evidence="7" id="KW-0460">Magnesium</keyword>
<dbReference type="InterPro" id="IPR002496">
    <property type="entry name" value="PRib_AMP_CycHydrolase_dom"/>
</dbReference>
<protein>
    <recommendedName>
        <fullName evidence="7">Phosphoribosyl-AMP cyclohydrolase</fullName>
        <shortName evidence="7">PRA-CH</shortName>
        <ecNumber evidence="7">3.5.4.19</ecNumber>
    </recommendedName>
</protein>
<evidence type="ECO:0000259" key="8">
    <source>
        <dbReference type="Pfam" id="PF01502"/>
    </source>
</evidence>
<evidence type="ECO:0000313" key="9">
    <source>
        <dbReference type="EMBL" id="PUA31434.1"/>
    </source>
</evidence>
<dbReference type="GO" id="GO:0004636">
    <property type="term" value="F:phosphoribosyl-ATP diphosphatase activity"/>
    <property type="evidence" value="ECO:0007669"/>
    <property type="project" value="UniProtKB-ARBA"/>
</dbReference>
<evidence type="ECO:0000313" key="10">
    <source>
        <dbReference type="Proteomes" id="UP000244066"/>
    </source>
</evidence>
<comment type="caution">
    <text evidence="9">The sequence shown here is derived from an EMBL/GenBank/DDBJ whole genome shotgun (WGS) entry which is preliminary data.</text>
</comment>
<keyword evidence="7" id="KW-0862">Zinc</keyword>
<dbReference type="GO" id="GO:0005737">
    <property type="term" value="C:cytoplasm"/>
    <property type="evidence" value="ECO:0007669"/>
    <property type="project" value="UniProtKB-SubCell"/>
</dbReference>
<feature type="binding site" evidence="7">
    <location>
        <position position="80"/>
    </location>
    <ligand>
        <name>Zn(2+)</name>
        <dbReference type="ChEBI" id="CHEBI:29105"/>
        <note>ligand shared between dimeric partners</note>
    </ligand>
</feature>
<organism evidence="9 10">
    <name type="scientific">Candidatus Terraquivivens tikiterensis</name>
    <dbReference type="NCBI Taxonomy" id="1980982"/>
    <lineage>
        <taxon>Archaea</taxon>
        <taxon>Nitrososphaerota</taxon>
        <taxon>Candidatus Wolframiiraptoraceae</taxon>
        <taxon>Candidatus Terraquivivens</taxon>
    </lineage>
</organism>
<dbReference type="InterPro" id="IPR038019">
    <property type="entry name" value="PRib_AMP_CycHydrolase_sf"/>
</dbReference>
<dbReference type="EC" id="3.5.4.19" evidence="7"/>
<dbReference type="SUPFAM" id="SSF141734">
    <property type="entry name" value="HisI-like"/>
    <property type="match status" value="1"/>
</dbReference>
<evidence type="ECO:0000256" key="1">
    <source>
        <dbReference type="ARBA" id="ARBA00000024"/>
    </source>
</evidence>
<feature type="binding site" evidence="7">
    <location>
        <position position="79"/>
    </location>
    <ligand>
        <name>Mg(2+)</name>
        <dbReference type="ChEBI" id="CHEBI:18420"/>
    </ligand>
</feature>
<comment type="subunit">
    <text evidence="7">Homodimer.</text>
</comment>
<comment type="subcellular location">
    <subcellularLocation>
        <location evidence="7">Cytoplasm</location>
    </subcellularLocation>
</comment>
<evidence type="ECO:0000256" key="5">
    <source>
        <dbReference type="ARBA" id="ARBA00022801"/>
    </source>
</evidence>
<comment type="catalytic activity">
    <reaction evidence="1 7">
        <text>1-(5-phospho-beta-D-ribosyl)-5'-AMP + H2O = 1-(5-phospho-beta-D-ribosyl)-5-[(5-phospho-beta-D-ribosylamino)methylideneamino]imidazole-4-carboxamide</text>
        <dbReference type="Rhea" id="RHEA:20049"/>
        <dbReference type="ChEBI" id="CHEBI:15377"/>
        <dbReference type="ChEBI" id="CHEBI:58435"/>
        <dbReference type="ChEBI" id="CHEBI:59457"/>
        <dbReference type="EC" id="3.5.4.19"/>
    </reaction>
</comment>
<comment type="function">
    <text evidence="7">Catalyzes the hydrolysis of the adenine ring of phosphoribosyl-AMP.</text>
</comment>
<dbReference type="PANTHER" id="PTHR42945">
    <property type="entry name" value="HISTIDINE BIOSYNTHESIS BIFUNCTIONAL PROTEIN"/>
    <property type="match status" value="1"/>
</dbReference>
<feature type="binding site" evidence="7">
    <location>
        <position position="103"/>
    </location>
    <ligand>
        <name>Zn(2+)</name>
        <dbReference type="ChEBI" id="CHEBI:29105"/>
        <note>ligand shared between dimeric partners</note>
    </ligand>
</feature>
<feature type="binding site" evidence="7">
    <location>
        <position position="96"/>
    </location>
    <ligand>
        <name>Zn(2+)</name>
        <dbReference type="ChEBI" id="CHEBI:29105"/>
        <note>ligand shared between dimeric partners</note>
    </ligand>
</feature>
<dbReference type="GO" id="GO:0000287">
    <property type="term" value="F:magnesium ion binding"/>
    <property type="evidence" value="ECO:0007669"/>
    <property type="project" value="UniProtKB-UniRule"/>
</dbReference>
<evidence type="ECO:0000256" key="6">
    <source>
        <dbReference type="ARBA" id="ARBA00023102"/>
    </source>
</evidence>
<dbReference type="UniPathway" id="UPA00031">
    <property type="reaction ID" value="UER00008"/>
</dbReference>
<dbReference type="NCBIfam" id="NF000768">
    <property type="entry name" value="PRK00051.1"/>
    <property type="match status" value="1"/>
</dbReference>
<name>A0A2R7Y1N1_9ARCH</name>
<proteinExistence type="inferred from homology"/>
<dbReference type="HAMAP" id="MF_01021">
    <property type="entry name" value="HisI"/>
    <property type="match status" value="1"/>
</dbReference>
<dbReference type="EMBL" id="NDWU01000017">
    <property type="protein sequence ID" value="PUA31434.1"/>
    <property type="molecule type" value="Genomic_DNA"/>
</dbReference>
<evidence type="ECO:0000256" key="2">
    <source>
        <dbReference type="ARBA" id="ARBA00005169"/>
    </source>
</evidence>
<evidence type="ECO:0000256" key="4">
    <source>
        <dbReference type="ARBA" id="ARBA00022605"/>
    </source>
</evidence>
<dbReference type="PANTHER" id="PTHR42945:SF1">
    <property type="entry name" value="HISTIDINE BIOSYNTHESIS BIFUNCTIONAL PROTEIN HIS7"/>
    <property type="match status" value="1"/>
</dbReference>
<keyword evidence="5 7" id="KW-0378">Hydrolase</keyword>
<keyword evidence="3 7" id="KW-0963">Cytoplasm</keyword>
<dbReference type="GO" id="GO:0008270">
    <property type="term" value="F:zinc ion binding"/>
    <property type="evidence" value="ECO:0007669"/>
    <property type="project" value="UniProtKB-UniRule"/>
</dbReference>
<gene>
    <name evidence="7" type="primary">hisI</name>
    <name evidence="9" type="ORF">B9J98_06185</name>
</gene>
<dbReference type="FunFam" id="3.10.20.810:FF:000001">
    <property type="entry name" value="Histidine biosynthesis bifunctional protein HisIE"/>
    <property type="match status" value="1"/>
</dbReference>
<dbReference type="InterPro" id="IPR026660">
    <property type="entry name" value="PRA-CH"/>
</dbReference>
<feature type="binding site" evidence="7">
    <location>
        <position position="83"/>
    </location>
    <ligand>
        <name>Mg(2+)</name>
        <dbReference type="ChEBI" id="CHEBI:18420"/>
    </ligand>
</feature>
<evidence type="ECO:0000256" key="7">
    <source>
        <dbReference type="HAMAP-Rule" id="MF_01021"/>
    </source>
</evidence>